<dbReference type="Pfam" id="PF00583">
    <property type="entry name" value="Acetyltransf_1"/>
    <property type="match status" value="1"/>
</dbReference>
<evidence type="ECO:0000313" key="3">
    <source>
        <dbReference type="Proteomes" id="UP000254875"/>
    </source>
</evidence>
<keyword evidence="2" id="KW-0808">Transferase</keyword>
<dbReference type="InterPro" id="IPR000182">
    <property type="entry name" value="GNAT_dom"/>
</dbReference>
<dbReference type="EMBL" id="QHKS01000013">
    <property type="protein sequence ID" value="RDK00880.1"/>
    <property type="molecule type" value="Genomic_DNA"/>
</dbReference>
<dbReference type="PROSITE" id="PS51186">
    <property type="entry name" value="GNAT"/>
    <property type="match status" value="1"/>
</dbReference>
<sequence>MTKIETAGFPQHLEVVRAIFREYASSLGIDLSFQNFEAELAGLPGRYAEPHGRILLASNEGQVIGCVAMRPLDATTCEMKRLYVRPAGRGQQLGKQLAASICRIAKEAGYARIVLDTLPDMRAAQQLYASFGFKAVAAYTFNPVAGTQFLELDLTEWGNQVES</sequence>
<dbReference type="Gene3D" id="3.40.630.30">
    <property type="match status" value="1"/>
</dbReference>
<name>A0A370N5J3_9BURK</name>
<dbReference type="PANTHER" id="PTHR43305">
    <property type="entry name" value="FAMILY N-ACETYLTRANSFERASE, PUTATIVE (AFU_ORTHOLOGUE AFUA_2G01380)-RELATED"/>
    <property type="match status" value="1"/>
</dbReference>
<dbReference type="InterPro" id="IPR052777">
    <property type="entry name" value="Acetyltransferase_Enz"/>
</dbReference>
<dbReference type="AlphaFoldDB" id="A0A370N5J3"/>
<comment type="caution">
    <text evidence="2">The sequence shown here is derived from an EMBL/GenBank/DDBJ whole genome shotgun (WGS) entry which is preliminary data.</text>
</comment>
<gene>
    <name evidence="2" type="ORF">DLM46_21330</name>
</gene>
<dbReference type="OrthoDB" id="70840at2"/>
<protein>
    <submittedName>
        <fullName evidence="2">GNAT family N-acetyltransferase</fullName>
    </submittedName>
</protein>
<evidence type="ECO:0000313" key="2">
    <source>
        <dbReference type="EMBL" id="RDK00880.1"/>
    </source>
</evidence>
<organism evidence="2 3">
    <name type="scientific">Paraburkholderia lacunae</name>
    <dbReference type="NCBI Taxonomy" id="2211104"/>
    <lineage>
        <taxon>Bacteria</taxon>
        <taxon>Pseudomonadati</taxon>
        <taxon>Pseudomonadota</taxon>
        <taxon>Betaproteobacteria</taxon>
        <taxon>Burkholderiales</taxon>
        <taxon>Burkholderiaceae</taxon>
        <taxon>Paraburkholderia</taxon>
    </lineage>
</organism>
<feature type="domain" description="N-acetyltransferase" evidence="1">
    <location>
        <begin position="1"/>
        <end position="155"/>
    </location>
</feature>
<dbReference type="CDD" id="cd04301">
    <property type="entry name" value="NAT_SF"/>
    <property type="match status" value="1"/>
</dbReference>
<dbReference type="Proteomes" id="UP000254875">
    <property type="component" value="Unassembled WGS sequence"/>
</dbReference>
<proteinExistence type="predicted"/>
<dbReference type="PANTHER" id="PTHR43305:SF1">
    <property type="entry name" value="FAMILY N-ACETYLTRANSFERASE, PUTATIVE (AFU_ORTHOLOGUE AFUA_2G01380)-RELATED"/>
    <property type="match status" value="1"/>
</dbReference>
<dbReference type="RefSeq" id="WP_115103535.1">
    <property type="nucleotide sequence ID" value="NZ_QHKS01000013.1"/>
</dbReference>
<reference evidence="3" key="1">
    <citation type="submission" date="2018-05" db="EMBL/GenBank/DDBJ databases">
        <authorList>
            <person name="Feng T."/>
        </authorList>
    </citation>
    <scope>NUCLEOTIDE SEQUENCE [LARGE SCALE GENOMIC DNA]</scope>
    <source>
        <strain evidence="3">S27</strain>
    </source>
</reference>
<dbReference type="InterPro" id="IPR016181">
    <property type="entry name" value="Acyl_CoA_acyltransferase"/>
</dbReference>
<dbReference type="GO" id="GO:0016747">
    <property type="term" value="F:acyltransferase activity, transferring groups other than amino-acyl groups"/>
    <property type="evidence" value="ECO:0007669"/>
    <property type="project" value="InterPro"/>
</dbReference>
<evidence type="ECO:0000259" key="1">
    <source>
        <dbReference type="PROSITE" id="PS51186"/>
    </source>
</evidence>
<dbReference type="SUPFAM" id="SSF55729">
    <property type="entry name" value="Acyl-CoA N-acyltransferases (Nat)"/>
    <property type="match status" value="1"/>
</dbReference>
<keyword evidence="3" id="KW-1185">Reference proteome</keyword>
<accession>A0A370N5J3</accession>